<evidence type="ECO:0000313" key="6">
    <source>
        <dbReference type="Proteomes" id="UP000306552"/>
    </source>
</evidence>
<comment type="similarity">
    <text evidence="1">Belongs to the membrane fusion protein (MFP) (TC 8.A.1) family.</text>
</comment>
<dbReference type="PROSITE" id="PS51257">
    <property type="entry name" value="PROKAR_LIPOPROTEIN"/>
    <property type="match status" value="1"/>
</dbReference>
<organism evidence="5 6">
    <name type="scientific">Mesohalobacter halotolerans</name>
    <dbReference type="NCBI Taxonomy" id="1883405"/>
    <lineage>
        <taxon>Bacteria</taxon>
        <taxon>Pseudomonadati</taxon>
        <taxon>Bacteroidota</taxon>
        <taxon>Flavobacteriia</taxon>
        <taxon>Flavobacteriales</taxon>
        <taxon>Flavobacteriaceae</taxon>
        <taxon>Mesohalobacter</taxon>
    </lineage>
</organism>
<comment type="caution">
    <text evidence="5">The sequence shown here is derived from an EMBL/GenBank/DDBJ whole genome shotgun (WGS) entry which is preliminary data.</text>
</comment>
<dbReference type="InterPro" id="IPR006143">
    <property type="entry name" value="RND_pump_MFP"/>
</dbReference>
<evidence type="ECO:0000259" key="4">
    <source>
        <dbReference type="Pfam" id="PF25954"/>
    </source>
</evidence>
<evidence type="ECO:0000256" key="1">
    <source>
        <dbReference type="ARBA" id="ARBA00009477"/>
    </source>
</evidence>
<sequence length="391" mass="44399">MKNYILIIFSLILVSCGSETLEDKVNLAIETENTEKLKRLKRELKEQRKTLDNLSTQIQEALSDKGDQLSNYTLITAKRIQKDTFNHFFTLQGNVQTNQNILIYPEFSGELQKIYVKEGDVVQKGQILAEIDHGGLSDQIQELKTRTQLTKTIFERRKSLWKDSIGSEIQYLEAKTNYESSLSALNNLYEKYKKVKIKAPFSGTIDNIITDEGQIVAPGGMAIFRLVNLDKMYIETEVPENYLDDIKIGTPVEVRLGAINKTFKAQIDQMANYINPDNRKFMVKIHVPEHIENVKPNLIANVLINDYINPETIIVSENVLQETANGSQVTFTVKMQNDSVGKAIRTPIKAGKIYNGRVEVIEGLKENDIIAKEGGRTLRDQEDVIITTLEQ</sequence>
<evidence type="ECO:0000259" key="3">
    <source>
        <dbReference type="Pfam" id="PF25917"/>
    </source>
</evidence>
<reference evidence="5 6" key="1">
    <citation type="submission" date="2019-04" db="EMBL/GenBank/DDBJ databases">
        <title>Psychroflexus halotolerans sp. nov., isolated from a marine solar saltern.</title>
        <authorList>
            <person name="Feng X."/>
        </authorList>
    </citation>
    <scope>NUCLEOTIDE SEQUENCE [LARGE SCALE GENOMIC DNA]</scope>
    <source>
        <strain evidence="5 6">WDS2C27</strain>
    </source>
</reference>
<feature type="coiled-coil region" evidence="2">
    <location>
        <begin position="27"/>
        <end position="64"/>
    </location>
</feature>
<keyword evidence="2" id="KW-0175">Coiled coil</keyword>
<evidence type="ECO:0000256" key="2">
    <source>
        <dbReference type="SAM" id="Coils"/>
    </source>
</evidence>
<proteinExistence type="inferred from homology"/>
<dbReference type="SUPFAM" id="SSF111369">
    <property type="entry name" value="HlyD-like secretion proteins"/>
    <property type="match status" value="1"/>
</dbReference>
<dbReference type="Gene3D" id="2.40.50.100">
    <property type="match status" value="1"/>
</dbReference>
<dbReference type="Gene3D" id="2.40.420.20">
    <property type="match status" value="1"/>
</dbReference>
<protein>
    <submittedName>
        <fullName evidence="5">Efflux RND transporter periplasmic adaptor subunit</fullName>
    </submittedName>
</protein>
<keyword evidence="6" id="KW-1185">Reference proteome</keyword>
<name>A0A4U5TU81_9FLAO</name>
<gene>
    <name evidence="5" type="ORF">FCN74_01130</name>
</gene>
<dbReference type="Gene3D" id="1.10.287.470">
    <property type="entry name" value="Helix hairpin bin"/>
    <property type="match status" value="1"/>
</dbReference>
<feature type="domain" description="CusB-like beta-barrel" evidence="4">
    <location>
        <begin position="234"/>
        <end position="305"/>
    </location>
</feature>
<dbReference type="GO" id="GO:1990281">
    <property type="term" value="C:efflux pump complex"/>
    <property type="evidence" value="ECO:0007669"/>
    <property type="project" value="TreeGrafter"/>
</dbReference>
<dbReference type="NCBIfam" id="TIGR01730">
    <property type="entry name" value="RND_mfp"/>
    <property type="match status" value="1"/>
</dbReference>
<dbReference type="Proteomes" id="UP000306552">
    <property type="component" value="Unassembled WGS sequence"/>
</dbReference>
<accession>A0A4U5TU81</accession>
<dbReference type="OrthoDB" id="9806939at2"/>
<dbReference type="EMBL" id="SWMU01000001">
    <property type="protein sequence ID" value="TKS57054.1"/>
    <property type="molecule type" value="Genomic_DNA"/>
</dbReference>
<dbReference type="Pfam" id="PF25917">
    <property type="entry name" value="BSH_RND"/>
    <property type="match status" value="1"/>
</dbReference>
<dbReference type="InterPro" id="IPR058625">
    <property type="entry name" value="MdtA-like_BSH"/>
</dbReference>
<dbReference type="Gene3D" id="2.40.30.170">
    <property type="match status" value="1"/>
</dbReference>
<dbReference type="PANTHER" id="PTHR30469:SF15">
    <property type="entry name" value="HLYD FAMILY OF SECRETION PROTEINS"/>
    <property type="match status" value="1"/>
</dbReference>
<dbReference type="AlphaFoldDB" id="A0A4U5TU81"/>
<evidence type="ECO:0000313" key="5">
    <source>
        <dbReference type="EMBL" id="TKS57054.1"/>
    </source>
</evidence>
<dbReference type="RefSeq" id="WP_138930758.1">
    <property type="nucleotide sequence ID" value="NZ_SWMU01000001.1"/>
</dbReference>
<dbReference type="GO" id="GO:0015562">
    <property type="term" value="F:efflux transmembrane transporter activity"/>
    <property type="evidence" value="ECO:0007669"/>
    <property type="project" value="TreeGrafter"/>
</dbReference>
<dbReference type="Pfam" id="PF25954">
    <property type="entry name" value="Beta-barrel_RND_2"/>
    <property type="match status" value="1"/>
</dbReference>
<dbReference type="PANTHER" id="PTHR30469">
    <property type="entry name" value="MULTIDRUG RESISTANCE PROTEIN MDTA"/>
    <property type="match status" value="1"/>
</dbReference>
<dbReference type="InterPro" id="IPR058792">
    <property type="entry name" value="Beta-barrel_RND_2"/>
</dbReference>
<feature type="domain" description="Multidrug resistance protein MdtA-like barrel-sandwich hybrid" evidence="3">
    <location>
        <begin position="103"/>
        <end position="219"/>
    </location>
</feature>